<sequence length="82" mass="9401">MSHVPHELADEFPDHAARISALKQSDKRFAHLMEKYHEINREVHRAETNLVPMDALAENDLRKRRAALKDELYAILSAEPAA</sequence>
<gene>
    <name evidence="1" type="ORF">Ga0080574_TMP3572</name>
</gene>
<dbReference type="Gene3D" id="6.10.280.50">
    <property type="match status" value="1"/>
</dbReference>
<dbReference type="AlphaFoldDB" id="A0A1P8UX46"/>
<evidence type="ECO:0008006" key="3">
    <source>
        <dbReference type="Google" id="ProtNLM"/>
    </source>
</evidence>
<proteinExistence type="predicted"/>
<organism evidence="1 2">
    <name type="scientific">Salipiger abyssi</name>
    <dbReference type="NCBI Taxonomy" id="1250539"/>
    <lineage>
        <taxon>Bacteria</taxon>
        <taxon>Pseudomonadati</taxon>
        <taxon>Pseudomonadota</taxon>
        <taxon>Alphaproteobacteria</taxon>
        <taxon>Rhodobacterales</taxon>
        <taxon>Roseobacteraceae</taxon>
        <taxon>Salipiger</taxon>
    </lineage>
</organism>
<accession>A0A1P8UX46</accession>
<dbReference type="STRING" id="1250539.Ga0080574_TMP3572"/>
<dbReference type="EMBL" id="CP015093">
    <property type="protein sequence ID" value="APZ53906.1"/>
    <property type="molecule type" value="Genomic_DNA"/>
</dbReference>
<dbReference type="OrthoDB" id="1263265at2"/>
<keyword evidence="2" id="KW-1185">Reference proteome</keyword>
<dbReference type="Proteomes" id="UP000187059">
    <property type="component" value="Chromosome"/>
</dbReference>
<dbReference type="InterPro" id="IPR038444">
    <property type="entry name" value="DUF465_sf"/>
</dbReference>
<reference evidence="1 2" key="1">
    <citation type="submission" date="2016-04" db="EMBL/GenBank/DDBJ databases">
        <title>Deep-sea bacteria in the southern Pacific.</title>
        <authorList>
            <person name="Tang K."/>
        </authorList>
    </citation>
    <scope>NUCLEOTIDE SEQUENCE [LARGE SCALE GENOMIC DNA]</scope>
    <source>
        <strain evidence="1 2">JLT2014</strain>
    </source>
</reference>
<dbReference type="KEGG" id="paby:Ga0080574_TMP3572"/>
<name>A0A1P8UX46_9RHOB</name>
<dbReference type="Pfam" id="PF04325">
    <property type="entry name" value="DUF465"/>
    <property type="match status" value="1"/>
</dbReference>
<evidence type="ECO:0000313" key="2">
    <source>
        <dbReference type="Proteomes" id="UP000187059"/>
    </source>
</evidence>
<evidence type="ECO:0000313" key="1">
    <source>
        <dbReference type="EMBL" id="APZ53906.1"/>
    </source>
</evidence>
<protein>
    <recommendedName>
        <fullName evidence="3">DUF465 domain-containing protein</fullName>
    </recommendedName>
</protein>
<dbReference type="RefSeq" id="WP_076702916.1">
    <property type="nucleotide sequence ID" value="NZ_CP015093.1"/>
</dbReference>
<dbReference type="InterPro" id="IPR007420">
    <property type="entry name" value="DUF465"/>
</dbReference>